<dbReference type="STRING" id="1122930.SAMN02745168_1111"/>
<evidence type="ECO:0000313" key="2">
    <source>
        <dbReference type="Proteomes" id="UP000192790"/>
    </source>
</evidence>
<keyword evidence="2" id="KW-1185">Reference proteome</keyword>
<evidence type="ECO:0000313" key="1">
    <source>
        <dbReference type="EMBL" id="SMC47926.1"/>
    </source>
</evidence>
<dbReference type="EMBL" id="FWXW01000002">
    <property type="protein sequence ID" value="SMC47926.1"/>
    <property type="molecule type" value="Genomic_DNA"/>
</dbReference>
<dbReference type="OrthoDB" id="1682923at2"/>
<accession>A0A1W1ZHT3</accession>
<dbReference type="RefSeq" id="WP_084233743.1">
    <property type="nucleotide sequence ID" value="NZ_FWXW01000002.1"/>
</dbReference>
<gene>
    <name evidence="1" type="ORF">SAMN02745168_1111</name>
</gene>
<name>A0A1W1ZHT3_9FIRM</name>
<dbReference type="Proteomes" id="UP000192790">
    <property type="component" value="Unassembled WGS sequence"/>
</dbReference>
<dbReference type="AlphaFoldDB" id="A0A1W1ZHT3"/>
<proteinExistence type="predicted"/>
<reference evidence="1 2" key="1">
    <citation type="submission" date="2017-04" db="EMBL/GenBank/DDBJ databases">
        <authorList>
            <person name="Afonso C.L."/>
            <person name="Miller P.J."/>
            <person name="Scott M.A."/>
            <person name="Spackman E."/>
            <person name="Goraichik I."/>
            <person name="Dimitrov K.M."/>
            <person name="Suarez D.L."/>
            <person name="Swayne D.E."/>
        </authorList>
    </citation>
    <scope>NUCLEOTIDE SEQUENCE [LARGE SCALE GENOMIC DNA]</scope>
    <source>
        <strain evidence="1 2">DSM 12816</strain>
    </source>
</reference>
<protein>
    <submittedName>
        <fullName evidence="1">Uncharacterized protein</fullName>
    </submittedName>
</protein>
<organism evidence="1 2">
    <name type="scientific">Papillibacter cinnamivorans DSM 12816</name>
    <dbReference type="NCBI Taxonomy" id="1122930"/>
    <lineage>
        <taxon>Bacteria</taxon>
        <taxon>Bacillati</taxon>
        <taxon>Bacillota</taxon>
        <taxon>Clostridia</taxon>
        <taxon>Eubacteriales</taxon>
        <taxon>Oscillospiraceae</taxon>
        <taxon>Papillibacter</taxon>
    </lineage>
</organism>
<sequence length="111" mass="12566">MNELVRIRDEIIAISHPEKIILYGEKKVVSSGKTGEAKFCLVLDTADKQAVEKKLYLKIDSEVSFDIIVYTPDEWECLLEDPQSYASRILERGTILYDASEARPSEAGKED</sequence>